<evidence type="ECO:0000313" key="1">
    <source>
        <dbReference type="EMBL" id="KAI4327514.1"/>
    </source>
</evidence>
<gene>
    <name evidence="1" type="ORF">L6164_019964</name>
</gene>
<proteinExistence type="predicted"/>
<sequence>MEDSLQISSSSIISLIALVVCIFVYYLWRPVTNGTKSCTVPQADTINKATCLNIIAGSDSIAVAITWALCLIVNNTHVLKKAQDELDIHIGKHRKVKESDMKNLVYLQAIVKESLRLYPVNGLISLLAAIEDCTLSTGYYVPAGTHLMVNIWKIHRDERLWPEPDEFQPERFLGGHKDVDVKGQNFELLPFGSGRRSCPGMALSLQVLHLTLAALLHSFEIATPSNEPVDMTESIGLTHMKATPLEVLLIPRLNSKHYEN</sequence>
<name>A0ACB9MVI1_BAUVA</name>
<accession>A0ACB9MVI1</accession>
<protein>
    <submittedName>
        <fullName evidence="1">Uncharacterized protein</fullName>
    </submittedName>
</protein>
<keyword evidence="2" id="KW-1185">Reference proteome</keyword>
<organism evidence="1 2">
    <name type="scientific">Bauhinia variegata</name>
    <name type="common">Purple orchid tree</name>
    <name type="synonym">Phanera variegata</name>
    <dbReference type="NCBI Taxonomy" id="167791"/>
    <lineage>
        <taxon>Eukaryota</taxon>
        <taxon>Viridiplantae</taxon>
        <taxon>Streptophyta</taxon>
        <taxon>Embryophyta</taxon>
        <taxon>Tracheophyta</taxon>
        <taxon>Spermatophyta</taxon>
        <taxon>Magnoliopsida</taxon>
        <taxon>eudicotyledons</taxon>
        <taxon>Gunneridae</taxon>
        <taxon>Pentapetalae</taxon>
        <taxon>rosids</taxon>
        <taxon>fabids</taxon>
        <taxon>Fabales</taxon>
        <taxon>Fabaceae</taxon>
        <taxon>Cercidoideae</taxon>
        <taxon>Cercideae</taxon>
        <taxon>Bauhiniinae</taxon>
        <taxon>Bauhinia</taxon>
    </lineage>
</organism>
<dbReference type="EMBL" id="CM039433">
    <property type="protein sequence ID" value="KAI4327514.1"/>
    <property type="molecule type" value="Genomic_DNA"/>
</dbReference>
<comment type="caution">
    <text evidence="1">The sequence shown here is derived from an EMBL/GenBank/DDBJ whole genome shotgun (WGS) entry which is preliminary data.</text>
</comment>
<reference evidence="1 2" key="1">
    <citation type="journal article" date="2022" name="DNA Res.">
        <title>Chromosomal-level genome assembly of the orchid tree Bauhinia variegata (Leguminosae; Cercidoideae) supports the allotetraploid origin hypothesis of Bauhinia.</title>
        <authorList>
            <person name="Zhong Y."/>
            <person name="Chen Y."/>
            <person name="Zheng D."/>
            <person name="Pang J."/>
            <person name="Liu Y."/>
            <person name="Luo S."/>
            <person name="Meng S."/>
            <person name="Qian L."/>
            <person name="Wei D."/>
            <person name="Dai S."/>
            <person name="Zhou R."/>
        </authorList>
    </citation>
    <scope>NUCLEOTIDE SEQUENCE [LARGE SCALE GENOMIC DNA]</scope>
    <source>
        <strain evidence="1">BV-YZ2020</strain>
    </source>
</reference>
<evidence type="ECO:0000313" key="2">
    <source>
        <dbReference type="Proteomes" id="UP000828941"/>
    </source>
</evidence>
<dbReference type="Proteomes" id="UP000828941">
    <property type="component" value="Chromosome 8"/>
</dbReference>